<dbReference type="RefSeq" id="WP_221094711.1">
    <property type="nucleotide sequence ID" value="NZ_JABDWX010000007.1"/>
</dbReference>
<protein>
    <submittedName>
        <fullName evidence="2">Right-handed parallel beta-helix repeat-containing protein</fullName>
    </submittedName>
</protein>
<proteinExistence type="predicted"/>
<comment type="caution">
    <text evidence="2">The sequence shown here is derived from an EMBL/GenBank/DDBJ whole genome shotgun (WGS) entry which is preliminary data.</text>
</comment>
<evidence type="ECO:0000313" key="3">
    <source>
        <dbReference type="Proteomes" id="UP000720124"/>
    </source>
</evidence>
<dbReference type="InterPro" id="IPR012334">
    <property type="entry name" value="Pectin_lyas_fold"/>
</dbReference>
<dbReference type="SUPFAM" id="SSF51126">
    <property type="entry name" value="Pectin lyase-like"/>
    <property type="match status" value="2"/>
</dbReference>
<organism evidence="2 3">
    <name type="scientific">Rhizobium bangladeshense</name>
    <dbReference type="NCBI Taxonomy" id="1138189"/>
    <lineage>
        <taxon>Bacteria</taxon>
        <taxon>Pseudomonadati</taxon>
        <taxon>Pseudomonadota</taxon>
        <taxon>Alphaproteobacteria</taxon>
        <taxon>Hyphomicrobiales</taxon>
        <taxon>Rhizobiaceae</taxon>
        <taxon>Rhizobium/Agrobacterium group</taxon>
        <taxon>Rhizobium</taxon>
    </lineage>
</organism>
<dbReference type="InterPro" id="IPR011050">
    <property type="entry name" value="Pectin_lyase_fold/virulence"/>
</dbReference>
<dbReference type="InterPro" id="IPR006626">
    <property type="entry name" value="PbH1"/>
</dbReference>
<dbReference type="Pfam" id="PF13229">
    <property type="entry name" value="Beta_helix"/>
    <property type="match status" value="1"/>
</dbReference>
<gene>
    <name evidence="2" type="ORF">HJA87_22565</name>
</gene>
<evidence type="ECO:0000259" key="1">
    <source>
        <dbReference type="Pfam" id="PF13229"/>
    </source>
</evidence>
<dbReference type="Gene3D" id="2.160.20.10">
    <property type="entry name" value="Single-stranded right-handed beta-helix, Pectin lyase-like"/>
    <property type="match status" value="1"/>
</dbReference>
<name>A0ABS7LMF1_9HYPH</name>
<feature type="domain" description="Right handed beta helix" evidence="1">
    <location>
        <begin position="153"/>
        <end position="348"/>
    </location>
</feature>
<evidence type="ECO:0000313" key="2">
    <source>
        <dbReference type="EMBL" id="MBY3592641.1"/>
    </source>
</evidence>
<dbReference type="EMBL" id="JABTXI010000009">
    <property type="protein sequence ID" value="MBY3592641.1"/>
    <property type="molecule type" value="Genomic_DNA"/>
</dbReference>
<reference evidence="2 3" key="1">
    <citation type="submission" date="2020-06" db="EMBL/GenBank/DDBJ databases">
        <title>Global-level population genomics: horizontal gene transfer, symbiosis and evolution in Rhizobia.</title>
        <authorList>
            <person name="Gai Y."/>
        </authorList>
    </citation>
    <scope>NUCLEOTIDE SEQUENCE [LARGE SCALE GENOMIC DNA]</scope>
    <source>
        <strain evidence="2 3">PLR6_1b</strain>
    </source>
</reference>
<accession>A0ABS7LMF1</accession>
<sequence length="560" mass="57743">MRIGLDCGIGIPMRSAALAPAPIYYVDPAGSDSSDGLSPATAWQTLGKVNAATIPAGSQVLFKGGVTFSGSLMLREGQHFGAPGQTTIFGSYGTGNATIQASLNSNRGLDALNPHHVTVRDLIFVGTGQTVSTATGCHLVNDLLGNAKLSGVSLLRLDISGYGVDGIAVYTGDNAYAATSASGFDGLLIDGCLVHDCTGNATDYTGNGITIQGLYGLAANPVSHTSPVIRNCKVYNNTGTAGITVSHSGSGILLGQCSGALVEYCEAYNNGANNTYASGPVGIWFYECLNSTIQFCESHHNKTGVGTSDGGGFDIDGGCQGCTVQYCYSHDNYGSGYQIYQFSDATIKGLSGNTIRFNISENDGTQAPASKGGVLVGTAESGRAAPNNNIHNNTIYNSLASANGFYLFSNPNQFSASYFANNIVYMTGIGSKVINSSTSLTPAYLCIGNCYSSPSTSLKWGSATYTTFSNWRTAYPAQETVAGSASFKAANPSLVGPVPVGNIGGFDPLALGSYKTQGASVCRNGGQNINSLYGIDPGPRDLFGNAVPQGVNDIGCFESA</sequence>
<dbReference type="InterPro" id="IPR039448">
    <property type="entry name" value="Beta_helix"/>
</dbReference>
<dbReference type="SMART" id="SM00710">
    <property type="entry name" value="PbH1"/>
    <property type="match status" value="9"/>
</dbReference>
<keyword evidence="3" id="KW-1185">Reference proteome</keyword>
<dbReference type="Proteomes" id="UP000720124">
    <property type="component" value="Unassembled WGS sequence"/>
</dbReference>